<gene>
    <name evidence="1" type="ORF">GLAREA_02152</name>
</gene>
<dbReference type="AlphaFoldDB" id="S3CKH2"/>
<organism evidence="1 2">
    <name type="scientific">Glarea lozoyensis (strain ATCC 20868 / MF5171)</name>
    <dbReference type="NCBI Taxonomy" id="1116229"/>
    <lineage>
        <taxon>Eukaryota</taxon>
        <taxon>Fungi</taxon>
        <taxon>Dikarya</taxon>
        <taxon>Ascomycota</taxon>
        <taxon>Pezizomycotina</taxon>
        <taxon>Leotiomycetes</taxon>
        <taxon>Helotiales</taxon>
        <taxon>Helotiaceae</taxon>
        <taxon>Glarea</taxon>
    </lineage>
</organism>
<dbReference type="GeneID" id="19461210"/>
<dbReference type="OrthoDB" id="3549294at2759"/>
<evidence type="ECO:0000313" key="1">
    <source>
        <dbReference type="EMBL" id="EPE26240.1"/>
    </source>
</evidence>
<name>S3CKH2_GLAL2</name>
<sequence length="610" mass="68291">MQQQTFVSSTQTSSKLNQLSFALMQDAVRPTEEAFRAMYERGYRTWSNLFELAMEDMKAYPTELMFQLETAFPHHPSFPTNLNTDKRFADTVLVYGTSTWTTTQPPCTLPSFDETFSIPVASGRPTKITISDLPQSAFSYSRFANEDDDHTTVLLLAWSYILTARWAEIIPGASAPKYSDFEAAWAGEDNFETGGSKKCIVDVGDVDNDAARWWAAILALEGGWDATILSNTGCILHSPWSTKLESEHHFQLLRGKGTAAHHDAAQYFAPSFATALRYLSAYCEYHNASAQSQTALAATLMLPTAKFGGRHVRLPIPNIRLKPTPEKFTINVFSWMENVSQLDRLITLSCNARGGDAILGSVFYASDIDCNICGAWLQGSFAFLDSDVVLDPHILLRVLVKRDPDVGFLWLGAFIIGAQAYLLRKAQGASWKIDLSTSAWTGTSMSFIQQPVSVLPTGIQEISRADECRLLYLSHDPSYTTPPLFPFAPFGSTAILDTNIEVREHISCGQPHGLQYKGLAWHCRGSKRTMTSFTQIPLRAKIGNATETDLIVKYNDLDYEDDDTSMRGTHHLFTWLRDVDGFPIAERAIREHEWIENLDSDDDYEEPNDR</sequence>
<dbReference type="KEGG" id="glz:GLAREA_02152"/>
<accession>S3CKH2</accession>
<dbReference type="Proteomes" id="UP000016922">
    <property type="component" value="Unassembled WGS sequence"/>
</dbReference>
<dbReference type="HOGENOM" id="CLU_013935_2_0_1"/>
<reference evidence="1 2" key="1">
    <citation type="journal article" date="2013" name="BMC Genomics">
        <title>Genomics-driven discovery of the pneumocandin biosynthetic gene cluster in the fungus Glarea lozoyensis.</title>
        <authorList>
            <person name="Chen L."/>
            <person name="Yue Q."/>
            <person name="Zhang X."/>
            <person name="Xiang M."/>
            <person name="Wang C."/>
            <person name="Li S."/>
            <person name="Che Y."/>
            <person name="Ortiz-Lopez F.J."/>
            <person name="Bills G.F."/>
            <person name="Liu X."/>
            <person name="An Z."/>
        </authorList>
    </citation>
    <scope>NUCLEOTIDE SEQUENCE [LARGE SCALE GENOMIC DNA]</scope>
    <source>
        <strain evidence="2">ATCC 20868 / MF5171</strain>
    </source>
</reference>
<keyword evidence="2" id="KW-1185">Reference proteome</keyword>
<dbReference type="eggNOG" id="ENOG502SIZE">
    <property type="taxonomic scope" value="Eukaryota"/>
</dbReference>
<dbReference type="EMBL" id="KE145371">
    <property type="protein sequence ID" value="EPE26240.1"/>
    <property type="molecule type" value="Genomic_DNA"/>
</dbReference>
<protein>
    <submittedName>
        <fullName evidence="1">Uncharacterized protein</fullName>
    </submittedName>
</protein>
<dbReference type="STRING" id="1116229.S3CKH2"/>
<proteinExistence type="predicted"/>
<dbReference type="RefSeq" id="XP_008087559.1">
    <property type="nucleotide sequence ID" value="XM_008089368.1"/>
</dbReference>
<evidence type="ECO:0000313" key="2">
    <source>
        <dbReference type="Proteomes" id="UP000016922"/>
    </source>
</evidence>
<dbReference type="OMA" id="NEYERAF"/>